<keyword evidence="3" id="KW-1185">Reference proteome</keyword>
<gene>
    <name evidence="2" type="ORF">CALMAC_LOCUS6028</name>
</gene>
<organism evidence="2 3">
    <name type="scientific">Callosobruchus maculatus</name>
    <name type="common">Southern cowpea weevil</name>
    <name type="synonym">Pulse bruchid</name>
    <dbReference type="NCBI Taxonomy" id="64391"/>
    <lineage>
        <taxon>Eukaryota</taxon>
        <taxon>Metazoa</taxon>
        <taxon>Ecdysozoa</taxon>
        <taxon>Arthropoda</taxon>
        <taxon>Hexapoda</taxon>
        <taxon>Insecta</taxon>
        <taxon>Pterygota</taxon>
        <taxon>Neoptera</taxon>
        <taxon>Endopterygota</taxon>
        <taxon>Coleoptera</taxon>
        <taxon>Polyphaga</taxon>
        <taxon>Cucujiformia</taxon>
        <taxon>Chrysomeloidea</taxon>
        <taxon>Chrysomelidae</taxon>
        <taxon>Bruchinae</taxon>
        <taxon>Bruchini</taxon>
        <taxon>Callosobruchus</taxon>
    </lineage>
</organism>
<sequence length="67" mass="7398">MPENCDPPEEGGSIEMDETHADGVRSNENTDLHANTSAPRGSGDIVSEKSRIFNLQKPKHCIQGHRR</sequence>
<dbReference type="Proteomes" id="UP000410492">
    <property type="component" value="Unassembled WGS sequence"/>
</dbReference>
<evidence type="ECO:0000313" key="3">
    <source>
        <dbReference type="Proteomes" id="UP000410492"/>
    </source>
</evidence>
<protein>
    <submittedName>
        <fullName evidence="2">Uncharacterized protein</fullName>
    </submittedName>
</protein>
<feature type="compositionally biased region" description="Basic and acidic residues" evidence="1">
    <location>
        <begin position="17"/>
        <end position="31"/>
    </location>
</feature>
<name>A0A653C423_CALMS</name>
<feature type="compositionally biased region" description="Basic residues" evidence="1">
    <location>
        <begin position="57"/>
        <end position="67"/>
    </location>
</feature>
<accession>A0A653C423</accession>
<feature type="region of interest" description="Disordered" evidence="1">
    <location>
        <begin position="1"/>
        <end position="67"/>
    </location>
</feature>
<evidence type="ECO:0000313" key="2">
    <source>
        <dbReference type="EMBL" id="VEN42604.1"/>
    </source>
</evidence>
<dbReference type="EMBL" id="CAACVG010006925">
    <property type="protein sequence ID" value="VEN42604.1"/>
    <property type="molecule type" value="Genomic_DNA"/>
</dbReference>
<dbReference type="AlphaFoldDB" id="A0A653C423"/>
<evidence type="ECO:0000256" key="1">
    <source>
        <dbReference type="SAM" id="MobiDB-lite"/>
    </source>
</evidence>
<dbReference type="OrthoDB" id="10265389at2759"/>
<proteinExistence type="predicted"/>
<reference evidence="2 3" key="1">
    <citation type="submission" date="2019-01" db="EMBL/GenBank/DDBJ databases">
        <authorList>
            <person name="Sayadi A."/>
        </authorList>
    </citation>
    <scope>NUCLEOTIDE SEQUENCE [LARGE SCALE GENOMIC DNA]</scope>
</reference>